<sequence>MPKKLSNKLKQMAKRKQVSNELNSQRNIETSLTPFKQPRLQNFNQGSNIKTWQLVSILHQYCIKYNINMNQSVQSIINSERFQQYLRNTEYKILQYEHILYESYLEILRENLYYEFVKDILFRQYCNPFNYFDYELNYYDSEDSSDYYDYDE</sequence>
<dbReference type="EMBL" id="CATOUU010000171">
    <property type="protein sequence ID" value="CAI9919352.1"/>
    <property type="molecule type" value="Genomic_DNA"/>
</dbReference>
<dbReference type="Proteomes" id="UP001642409">
    <property type="component" value="Unassembled WGS sequence"/>
</dbReference>
<reference evidence="2 3" key="2">
    <citation type="submission" date="2024-07" db="EMBL/GenBank/DDBJ databases">
        <authorList>
            <person name="Akdeniz Z."/>
        </authorList>
    </citation>
    <scope>NUCLEOTIDE SEQUENCE [LARGE SCALE GENOMIC DNA]</scope>
</reference>
<organism evidence="1">
    <name type="scientific">Hexamita inflata</name>
    <dbReference type="NCBI Taxonomy" id="28002"/>
    <lineage>
        <taxon>Eukaryota</taxon>
        <taxon>Metamonada</taxon>
        <taxon>Diplomonadida</taxon>
        <taxon>Hexamitidae</taxon>
        <taxon>Hexamitinae</taxon>
        <taxon>Hexamita</taxon>
    </lineage>
</organism>
<dbReference type="EMBL" id="CAXDID020000008">
    <property type="protein sequence ID" value="CAL5977974.1"/>
    <property type="molecule type" value="Genomic_DNA"/>
</dbReference>
<dbReference type="AlphaFoldDB" id="A0AA86NH53"/>
<evidence type="ECO:0000313" key="2">
    <source>
        <dbReference type="EMBL" id="CAL5977974.1"/>
    </source>
</evidence>
<proteinExistence type="predicted"/>
<protein>
    <submittedName>
        <fullName evidence="2">Hypothetical_protein</fullName>
    </submittedName>
</protein>
<gene>
    <name evidence="2" type="ORF">HINF_LOCUS4567</name>
    <name evidence="1" type="ORF">HINF_LOCUS6997</name>
</gene>
<comment type="caution">
    <text evidence="1">The sequence shown here is derived from an EMBL/GenBank/DDBJ whole genome shotgun (WGS) entry which is preliminary data.</text>
</comment>
<reference evidence="1" key="1">
    <citation type="submission" date="2023-06" db="EMBL/GenBank/DDBJ databases">
        <authorList>
            <person name="Kurt Z."/>
        </authorList>
    </citation>
    <scope>NUCLEOTIDE SEQUENCE</scope>
</reference>
<keyword evidence="3" id="KW-1185">Reference proteome</keyword>
<name>A0AA86NH53_9EUKA</name>
<evidence type="ECO:0000313" key="1">
    <source>
        <dbReference type="EMBL" id="CAI9919352.1"/>
    </source>
</evidence>
<evidence type="ECO:0000313" key="3">
    <source>
        <dbReference type="Proteomes" id="UP001642409"/>
    </source>
</evidence>
<accession>A0AA86NH53</accession>